<evidence type="ECO:0000256" key="11">
    <source>
        <dbReference type="ARBA" id="ARBA00023017"/>
    </source>
</evidence>
<keyword evidence="14" id="KW-0505">Motor protein</keyword>
<feature type="region of interest" description="Disordered" evidence="18">
    <location>
        <begin position="2336"/>
        <end position="2357"/>
    </location>
</feature>
<evidence type="ECO:0000256" key="1">
    <source>
        <dbReference type="ARBA" id="ARBA00004245"/>
    </source>
</evidence>
<evidence type="ECO:0000256" key="2">
    <source>
        <dbReference type="ARBA" id="ARBA00004522"/>
    </source>
</evidence>
<dbReference type="Gene3D" id="1.20.58.1120">
    <property type="match status" value="1"/>
</dbReference>
<evidence type="ECO:0000256" key="8">
    <source>
        <dbReference type="ARBA" id="ARBA00022737"/>
    </source>
</evidence>
<dbReference type="Gene3D" id="1.10.8.710">
    <property type="match status" value="1"/>
</dbReference>
<evidence type="ECO:0000256" key="17">
    <source>
        <dbReference type="SAM" id="Coils"/>
    </source>
</evidence>
<dbReference type="InterPro" id="IPR042222">
    <property type="entry name" value="Dynein_2_N"/>
</dbReference>
<dbReference type="Pfam" id="PF08385">
    <property type="entry name" value="DHC_N1"/>
    <property type="match status" value="1"/>
</dbReference>
<dbReference type="InterPro" id="IPR013594">
    <property type="entry name" value="Dynein_heavy_tail"/>
</dbReference>
<comment type="similarity">
    <text evidence="3">Belongs to the dynein heavy chain family.</text>
</comment>
<dbReference type="InterPro" id="IPR054354">
    <property type="entry name" value="DYNC2H1-like_lid"/>
</dbReference>
<dbReference type="Pfam" id="PF12781">
    <property type="entry name" value="AAA_9"/>
    <property type="match status" value="1"/>
</dbReference>
<dbReference type="PANTHER" id="PTHR45703">
    <property type="entry name" value="DYNEIN HEAVY CHAIN"/>
    <property type="match status" value="1"/>
</dbReference>
<dbReference type="InterPro" id="IPR026983">
    <property type="entry name" value="DHC"/>
</dbReference>
<evidence type="ECO:0000256" key="3">
    <source>
        <dbReference type="ARBA" id="ARBA00008887"/>
    </source>
</evidence>
<feature type="domain" description="AAA+ ATPase" evidence="19">
    <location>
        <begin position="1879"/>
        <end position="2022"/>
    </location>
</feature>
<dbReference type="GO" id="GO:0060170">
    <property type="term" value="C:ciliary membrane"/>
    <property type="evidence" value="ECO:0007669"/>
    <property type="project" value="UniProtKB-SubCell"/>
</dbReference>
<dbReference type="Gene3D" id="3.20.180.20">
    <property type="entry name" value="Dynein heavy chain, N-terminal domain 2"/>
    <property type="match status" value="1"/>
</dbReference>
<dbReference type="Gene3D" id="3.10.490.20">
    <property type="match status" value="1"/>
</dbReference>
<keyword evidence="16" id="KW-0966">Cell projection</keyword>
<dbReference type="InterPro" id="IPR003593">
    <property type="entry name" value="AAA+_ATPase"/>
</dbReference>
<evidence type="ECO:0000259" key="19">
    <source>
        <dbReference type="SMART" id="SM00382"/>
    </source>
</evidence>
<keyword evidence="11" id="KW-0243">Dynein</keyword>
<accession>A0A9W7EZI2</accession>
<dbReference type="FunFam" id="3.40.50.300:FF:001013">
    <property type="entry name" value="Dynein heavy chain, cytoplasmic"/>
    <property type="match status" value="1"/>
</dbReference>
<keyword evidence="7" id="KW-0493">Microtubule</keyword>
<evidence type="ECO:0000313" key="21">
    <source>
        <dbReference type="Proteomes" id="UP001165085"/>
    </source>
</evidence>
<evidence type="ECO:0000313" key="20">
    <source>
        <dbReference type="EMBL" id="GMH96122.1"/>
    </source>
</evidence>
<comment type="subunit">
    <text evidence="4">Consists of at least two heavy chains and a number of intermediate and light chains.</text>
</comment>
<dbReference type="Gene3D" id="1.20.1270.280">
    <property type="match status" value="1"/>
</dbReference>
<dbReference type="Pfam" id="PF12777">
    <property type="entry name" value="MT"/>
    <property type="match status" value="1"/>
</dbReference>
<sequence length="4515" mass="507557">MTSCIEFLRSAVELMLGASLPPGLVASDEFQKGAKPRLFVFILQEGTVDASNSNPSSTHLGCVAFSSRTPGSPITSKSQVNTISFPPSESTVDAASNPLFSSLQAHSSCFLPAVESVWSDSNGLEKKLSTFSSKVREFDVVLDQLKHTANVRPPQLSPHPKILELLNSFSPDLNPSVPTSTPIDLKDIDTQDLLSDNEFLNDLQQNVNAWIVELNQLTVLCTSSKFPNDAIEEKSFWQALGAVLESTRQALISAPSVTLTVSIMKKANRIVTTAALENENSTNIKDAIETVEDVNNFLQDFPIEDLQSASTLEVVTNTTKAMFNHYKKMRNTKNYDLLRLAKLLEASTSTLKTTVINILKTKNFMTSSFENFQEIDAEITELFNTWDAEYDRDQPGRESFRRFFKELHGRRGQLTSQETSFTTPLQLLNSLKFQHFPLKERWGVISSFRTKHNSLQITVESVLSYVSSSSLAAGAASLDASAILQLLSSAAASFSNADVMDLSDTGQEKFNVALTTYDNTIDEVEKQLASLLSSKLEAAKSAPNSAEEMFKHFSKFNKLFERPRIRAAVKDYQIDLISKVKDAVTSIQDKFLRSYEQSKTHTFAKIREIPSFAGKIMWAKLMENQLDLLMQRMEQVLGTGWEQEIEGRLLKKTCNELKSKLNSEASFKKWRSSWESELVVSRNKERLASYLIRIENTSNKAKFIATCNFEVKTIELFKEVRNLKWLNFDIPPTIQQMANDAFKKYPNAMKLNAALRSYAHTRTTIDNELNLSALVEDELDAIKIQITEAFNASSGPTTSRKATKRINWESPNLKGWVATFSEHVFNLQEKVETLLEVISSVKESIGELETVEFSHEAFLAIIKAIQKLVDQLSLSGYSNLNMWVKSLDEQVGEKLSSRLASTLTSWAETYKSDPSNPLSLPEDGDQFLDGFKLVGVEIHLDKDQKISSNPKIPEIREMYLQNFNDFTDTVTALPRLSSQRYDVFAETSTSEPATFSDLIATMHASTPIISECYSIIEDHMTEATSYTSTWLEYQFLWDMDMNSISSLIGEDVRKWQKLLIEARNARSTLDSEDDHQEKKVGPIIISYSKVQQKVNMKYDSWQKEIQNFFAGILVRTMSNTLQKISAGKSKMEKISLEGATREVIEGVTYIKEMTQLHKILSKEVELLISSESMLKRQRYQLPLDWTSGDRLKSNLADIETILTRRSTQMNGMIPALQQRVRKEDKQIAKRVIDLSESWEKEKPLSGDVGPTVAMDKLAQYDMKIKEGIEDFDHLSSAKQALGLETSGDNKLKPLYEELEDLREVWTAMSPIHTSLEDILDIKWIAVDLLKIKKQYNELLESLRNIPSKVRQYDIFTHVHETIKSYSSNHPLLTELKTEALKERHWKGILKRLNLTVKYKDLTLNNLFSAGIIKKKKDVKEFLLVAQGEMALEEFLKQVKDHWQGCQLELVLYQNRVRLIKGWDLLFAKLEEHMSSLSSMKQSPYFKSVQEFQDESASWEDKLTRLQQIFDAWVDVQRRWVYLESIFFGSADIKAQLPSEYTKFKSVDTDFTQLMRKISQKPNIIDTLQIEGLQKQLERLTVLMTKIQKALGEYLAKQREAFSRFYFVGDEDLLEIIGNSNEPIKVMPHLGKMFAAIKTMKWDDLETTKKPNLVIFSDMTSKDGEVVPLKEKITVVEKAPVKSWLAIIESSMKETLAASLEKAVASQSKLSLSLEQKAEQEKFIEWASAFPAQIMILASLISWSMGIEAILTKAGDLKSFEKTLNAKLQLMATTVLNDLDAQTRKKFEQLITELVHQRDVTRVLHGQKVESPMDFKWLYHMRYNYNPNNKNLLEKLNINISNASFYYGFEYLGIGDRLVQTPLTDRCYLTLTQALHFRMGGNPFGPAGTGKTESVKALGAQLGRFVLVFNCDEAFDFNAMGRLFSGLCQVGAWGCFDEFNRLEERILSAVSQQILTIQRGLMAHSKTIELSGRPVSLHNDVGIFVTMNPGYAGRSNMPDNLKQLFRAVAMVTPDRKLIAQVMLFSQGIVSAEELSGKVVLLFQLCEEQLSIQSHYDFGLRALKTLLVSAGGLKRKALTSGGLKVEGAEKMAAIEKDVLIQGTCNNVVPKLVADDVPLFTSLLKAVFPGSEIQNMDDEVLLAALKKVTASSMLVPNPVWMEKILQLKQVLGFRHGVMCVGPSGSGKTTAWRTLLKAMEYVDGIKGECYLIDPKSFSKEALYGSLDATTMEWTDGVFTHTLRTIIANQRGESKKRHWILFDGDVDPEWAENLNSVLDDNKLLTLPSGERLSLPDNVNIVLEVDTLREATPATVSRCGMVWFSDDTVSLEMMLKHTIMVLGDPPETDKSGQNGEEKKDETDTFSATQLAFVAAIKPYFVTEDGTPPVVADMLNMGLQIKHIMNPSRGRLLTSLDALLQRGITLAKEYDENHIDFPMQGDHMNKFAKKWLLYSMQWAFAGSCVWSERKAFGERLSMAIDCGLPAGDDGLIAFRPRVGDGEWEAWSESVPKMEIESNKVTATDLVITTTDTVRHMDVLTSWIETRKPLILCGPPGSGKTMTLTSTLNNLPNVFLAPLNFSSGTTPDLILKTFQQHCEYVRTNKGIVLRPTQNIGVGRWLVIFCDEINLPKNDVYGTQAVISFMRLLTEQGGFWRQSDNVWIKLDRIQFVGACNPPTDAGRVQMTDRFMRHAPLLLVDFPSQNSLMQIYSTFNGGTLKLFPNLREEVTPLTEAMVEIYLENQKKFTVDIKPQYFYSPRELSRWMRAIYESVRDHDGLSREELVRLVAHEALRLFSDRLTNDEERDWCSFKIDEILNDKFPNLDPSVLQRPIMYSTWLTKSYSSVSRDDLRTFMAARLKVFYEEELNVPLVIFDEVMEHVVRIDRVLKQPMGHCLLVGDSGAGKTVLSKFVSWMNGLSIFQIKAHSKYSIDDFNEDLREIMRRSGVSCEKICFIFDESNSLDTSFLEAMNALLASGEVPGLFEGDDLVSLMSALKGAGSAGDGEEELWAKFTKNVQRNLHVVFTMNPTGEDFSNRSTTSPALFNRCVVDWFGTWGQTALGQVGKQFTSILDMGDEHEWNGGAGDEGGLEVAAEVFKDEMEAEGGKGSLRQAVVASMVNIHERTKTICEENNKIALCKNYVSPRDYLDLISNFVSICNEKRGGLQEQQLHVTRGLEKLRETQTQVAKLKEGLGAYETELQSKEREANDKLQLMVADQNNAEKQKSEAARMNEEVTLQQTKIAERQKEANDELESAEPALISAQQSVKGIQKKQLDEMRALARPPENVRLTLEAVAVMLGERKLEWGEVRKMLQRSDFIASILDFDLDKLGDKQIKIVKEKYLSTENFNEDTVMRSSKACGPLFIWVNSQISYSEIFNKVEPLRAEVKQLQTDAEEAMIKKDQLDKEVEILEERIQGLKNDYAELIREVERIKTEVKDVKQKVDRAESLIESLAVESNRWEGSSGQFNEQLRSLVGDALLCASFLTYGGFFDHKRREALMSHWKKFLEGSSVVFEFLRSNGSLIEYLSKGSDRLAWEGLGLPKDALCVENAIMLERFNRFPLVIDPSGQATNFLMKKFADRKITKTSFLDGGFIKTLASAIRFGNVLLVQDVEAIDPILNPVLNKELMKTGGRTLVRLGSEDIDYSPKFSIFLSTRDAAVKLTPDLCSRVTLVNFTITPGSLKSQALSMLLRKEKPEMEGKRAEMMQLKGEQNVKLRELEEQLLAKISSVEGSILEDNSVIKSMEEIKGESAKVEKAIADGEVVMGEMERAIGEYDEISESISTLYFTIEGLTALNSFYQFSLELFIEVLEHVLQADTKAKSGEERHKEVKFIMFMEIMGRVARGLFGQDKLAFGIRMAMLWGGEFNVNNEGKSLETFMGNGITFADGVFGKEVGWHGRGLDHFKEIVEEEVKAKNPILLCSAPGYDVSRRVHELADSRSIKLSSIAMGNDEGYDIALQHIGAGSKSGTWVILKNLHLCSRDWLMSLEKKLFSMKSHVDFRLFMTCEMREDVAGEILPLTLVKISDVFVCEAPFGLKASIKRFFGGIEESRFDQKPVEKGRLYMLVSWMYAVIQERLRYAPTGWSKTYEFSEADALNALDVVDAWIERVASGKAHVAPEIVPWDALKEILGVSVFGGRIDNEYDQRVLDSFLESAFVKETFDVDFPLVKGANGETLLTLPEGKSRKDFMGWVDQLPGQTDLEWLGLNGAAELGRLKSSGESVMKKVMLLGGGTTKSGRRSSMVGRGRTSSNVQDQVAACADYVEGWIGQLEHFEREVGSGDWAAGSSAGFDSLQRCIAREILTGVEYLRAVMSDLKELSAYCKGGKKLSQKLKSLVDNIGAGVTPTEWKKLFDGGGQGSIGKNWITNFSKRIEQVKEFIATGGQGLDKVSFWVGGLFNVGSFITATRQFVARAENSSIDELELVLSVGDGGGGFSIEGLGMEGGLLEEGGSTIQLSDSLVDKLGICKFQWVKRGETEAGGKGTITLPVYLHIGDRQKIVVSVSFAEGGKKTDFWLQRGLALFFNC</sequence>
<comment type="subcellular location">
    <subcellularLocation>
        <location evidence="2">Cell projection</location>
        <location evidence="2">Cilium membrane</location>
        <topology evidence="2">Peripheral membrane protein</topology>
        <orientation evidence="2">Cytoplasmic side</orientation>
    </subcellularLocation>
    <subcellularLocation>
        <location evidence="1">Cytoplasm</location>
        <location evidence="1">Cytoskeleton</location>
    </subcellularLocation>
</comment>
<dbReference type="GO" id="GO:0007018">
    <property type="term" value="P:microtubule-based movement"/>
    <property type="evidence" value="ECO:0007669"/>
    <property type="project" value="InterPro"/>
</dbReference>
<feature type="coiled-coil region" evidence="17">
    <location>
        <begin position="3370"/>
        <end position="3446"/>
    </location>
</feature>
<evidence type="ECO:0000256" key="7">
    <source>
        <dbReference type="ARBA" id="ARBA00022701"/>
    </source>
</evidence>
<dbReference type="Gene3D" id="1.10.287.2620">
    <property type="match status" value="1"/>
</dbReference>
<dbReference type="InterPro" id="IPR041466">
    <property type="entry name" value="Dynein_AAA5_ext"/>
</dbReference>
<dbReference type="GO" id="GO:0008104">
    <property type="term" value="P:intracellular protein localization"/>
    <property type="evidence" value="ECO:0007669"/>
    <property type="project" value="UniProtKB-ARBA"/>
</dbReference>
<keyword evidence="8" id="KW-0677">Repeat</keyword>
<dbReference type="FunFam" id="3.40.50.300:FF:000071">
    <property type="entry name" value="Cytoplasmic dynein heavy chain 1"/>
    <property type="match status" value="1"/>
</dbReference>
<feature type="compositionally biased region" description="Basic and acidic residues" evidence="18">
    <location>
        <begin position="2341"/>
        <end position="2356"/>
    </location>
</feature>
<dbReference type="InterPro" id="IPR024743">
    <property type="entry name" value="Dynein_HC_stalk"/>
</dbReference>
<dbReference type="GO" id="GO:0060271">
    <property type="term" value="P:cilium assembly"/>
    <property type="evidence" value="ECO:0007669"/>
    <property type="project" value="UniProtKB-ARBA"/>
</dbReference>
<proteinExistence type="inferred from homology"/>
<name>A0A9W7EZI2_9STRA</name>
<dbReference type="Gene3D" id="1.10.8.1220">
    <property type="match status" value="1"/>
</dbReference>
<evidence type="ECO:0000256" key="5">
    <source>
        <dbReference type="ARBA" id="ARBA00022197"/>
    </source>
</evidence>
<gene>
    <name evidence="20" type="ORF">TrST_g4642</name>
</gene>
<keyword evidence="10" id="KW-0067">ATP-binding</keyword>
<dbReference type="Gene3D" id="1.20.920.30">
    <property type="match status" value="1"/>
</dbReference>
<dbReference type="Pfam" id="PF22597">
    <property type="entry name" value="DYN_lid"/>
    <property type="match status" value="1"/>
</dbReference>
<dbReference type="InterPro" id="IPR042228">
    <property type="entry name" value="Dynein_linker_3"/>
</dbReference>
<dbReference type="FunFam" id="3.20.180.20:FF:000002">
    <property type="entry name" value="Cytoplasmic dynein heavy chain 1"/>
    <property type="match status" value="1"/>
</dbReference>
<evidence type="ECO:0000256" key="9">
    <source>
        <dbReference type="ARBA" id="ARBA00022741"/>
    </source>
</evidence>
<dbReference type="InterPro" id="IPR042219">
    <property type="entry name" value="AAA_lid_11_sf"/>
</dbReference>
<feature type="domain" description="AAA+ ATPase" evidence="19">
    <location>
        <begin position="2538"/>
        <end position="2691"/>
    </location>
</feature>
<dbReference type="Proteomes" id="UP001165085">
    <property type="component" value="Unassembled WGS sequence"/>
</dbReference>
<dbReference type="Gene3D" id="3.40.50.300">
    <property type="entry name" value="P-loop containing nucleotide triphosphate hydrolases"/>
    <property type="match status" value="5"/>
</dbReference>
<dbReference type="InterPro" id="IPR004273">
    <property type="entry name" value="Dynein_heavy_D6_P-loop"/>
</dbReference>
<dbReference type="Pfam" id="PF03028">
    <property type="entry name" value="Dynein_heavy"/>
    <property type="match status" value="1"/>
</dbReference>
<dbReference type="Pfam" id="PF12780">
    <property type="entry name" value="AAA_8"/>
    <property type="match status" value="1"/>
</dbReference>
<evidence type="ECO:0000256" key="14">
    <source>
        <dbReference type="ARBA" id="ARBA00023175"/>
    </source>
</evidence>
<dbReference type="Pfam" id="PF18198">
    <property type="entry name" value="AAA_lid_11"/>
    <property type="match status" value="1"/>
</dbReference>
<dbReference type="InterPro" id="IPR043157">
    <property type="entry name" value="Dynein_AAA1S"/>
</dbReference>
<dbReference type="InterPro" id="IPR041228">
    <property type="entry name" value="Dynein_C"/>
</dbReference>
<dbReference type="FunFam" id="1.10.287.2620:FF:000001">
    <property type="entry name" value="Cytoplasmic dynein heavy chain 1"/>
    <property type="match status" value="1"/>
</dbReference>
<dbReference type="InterPro" id="IPR035699">
    <property type="entry name" value="AAA_6"/>
</dbReference>
<dbReference type="FunFam" id="3.40.50.300:FF:000122">
    <property type="entry name" value="Cytoplasmic dynein 1 heavy chain"/>
    <property type="match status" value="1"/>
</dbReference>
<dbReference type="Pfam" id="PF17852">
    <property type="entry name" value="Dynein_AAA_lid"/>
    <property type="match status" value="1"/>
</dbReference>
<dbReference type="GO" id="GO:0030286">
    <property type="term" value="C:dynein complex"/>
    <property type="evidence" value="ECO:0007669"/>
    <property type="project" value="UniProtKB-KW"/>
</dbReference>
<dbReference type="InterPro" id="IPR041658">
    <property type="entry name" value="AAA_lid_11"/>
</dbReference>
<dbReference type="FunFam" id="3.40.50.300:FF:000373">
    <property type="entry name" value="Cytoplasmic dynein heavy chain 2"/>
    <property type="match status" value="1"/>
</dbReference>
<dbReference type="Pfam" id="PF18199">
    <property type="entry name" value="Dynein_C"/>
    <property type="match status" value="1"/>
</dbReference>
<dbReference type="InterPro" id="IPR043160">
    <property type="entry name" value="Dynein_C_barrel"/>
</dbReference>
<dbReference type="InterPro" id="IPR013602">
    <property type="entry name" value="Dynein_heavy_linker"/>
</dbReference>
<dbReference type="InterPro" id="IPR027417">
    <property type="entry name" value="P-loop_NTPase"/>
</dbReference>
<dbReference type="GO" id="GO:0005874">
    <property type="term" value="C:microtubule"/>
    <property type="evidence" value="ECO:0007669"/>
    <property type="project" value="UniProtKB-KW"/>
</dbReference>
<dbReference type="Pfam" id="PF12775">
    <property type="entry name" value="AAA_7"/>
    <property type="match status" value="1"/>
</dbReference>
<feature type="domain" description="AAA+ ATPase" evidence="19">
    <location>
        <begin position="2882"/>
        <end position="3044"/>
    </location>
</feature>
<dbReference type="CDD" id="cd00009">
    <property type="entry name" value="AAA"/>
    <property type="match status" value="2"/>
</dbReference>
<dbReference type="FunFam" id="1.10.8.710:FF:000001">
    <property type="entry name" value="Dynein axonemal heavy chain 2"/>
    <property type="match status" value="1"/>
</dbReference>
<evidence type="ECO:0000256" key="15">
    <source>
        <dbReference type="ARBA" id="ARBA00023212"/>
    </source>
</evidence>
<protein>
    <recommendedName>
        <fullName evidence="5">Dynein heavy chain, cytoplasmic</fullName>
    </recommendedName>
</protein>
<dbReference type="FunFam" id="1.20.58.1120:FF:000013">
    <property type="entry name" value="Dynein heavy chain-like protein"/>
    <property type="match status" value="1"/>
</dbReference>
<dbReference type="SMART" id="SM00382">
    <property type="entry name" value="AAA"/>
    <property type="match status" value="3"/>
</dbReference>
<reference evidence="21" key="1">
    <citation type="journal article" date="2023" name="Commun. Biol.">
        <title>Genome analysis of Parmales, the sister group of diatoms, reveals the evolutionary specialization of diatoms from phago-mixotrophs to photoautotrophs.</title>
        <authorList>
            <person name="Ban H."/>
            <person name="Sato S."/>
            <person name="Yoshikawa S."/>
            <person name="Yamada K."/>
            <person name="Nakamura Y."/>
            <person name="Ichinomiya M."/>
            <person name="Sato N."/>
            <person name="Blanc-Mathieu R."/>
            <person name="Endo H."/>
            <person name="Kuwata A."/>
            <person name="Ogata H."/>
        </authorList>
    </citation>
    <scope>NUCLEOTIDE SEQUENCE [LARGE SCALE GENOMIC DNA]</scope>
    <source>
        <strain evidence="21">NIES 3701</strain>
    </source>
</reference>
<keyword evidence="15" id="KW-0206">Cytoskeleton</keyword>
<dbReference type="Gene3D" id="1.20.920.20">
    <property type="match status" value="1"/>
</dbReference>
<keyword evidence="21" id="KW-1185">Reference proteome</keyword>
<organism evidence="20 21">
    <name type="scientific">Triparma strigata</name>
    <dbReference type="NCBI Taxonomy" id="1606541"/>
    <lineage>
        <taxon>Eukaryota</taxon>
        <taxon>Sar</taxon>
        <taxon>Stramenopiles</taxon>
        <taxon>Ochrophyta</taxon>
        <taxon>Bolidophyceae</taxon>
        <taxon>Parmales</taxon>
        <taxon>Triparmaceae</taxon>
        <taxon>Triparma</taxon>
    </lineage>
</organism>
<dbReference type="Pfam" id="PF12774">
    <property type="entry name" value="AAA_6"/>
    <property type="match status" value="1"/>
</dbReference>
<feature type="coiled-coil region" evidence="17">
    <location>
        <begin position="3169"/>
        <end position="3224"/>
    </location>
</feature>
<dbReference type="Gene3D" id="1.10.472.130">
    <property type="match status" value="1"/>
</dbReference>
<evidence type="ECO:0000256" key="10">
    <source>
        <dbReference type="ARBA" id="ARBA00022840"/>
    </source>
</evidence>
<keyword evidence="6" id="KW-0963">Cytoplasm</keyword>
<dbReference type="GO" id="GO:0045505">
    <property type="term" value="F:dynein intermediate chain binding"/>
    <property type="evidence" value="ECO:0007669"/>
    <property type="project" value="InterPro"/>
</dbReference>
<dbReference type="FunFam" id="1.20.920.20:FF:000002">
    <property type="entry name" value="Cytoplasmic dynein 1 heavy chain"/>
    <property type="match status" value="1"/>
</dbReference>
<evidence type="ECO:0000256" key="12">
    <source>
        <dbReference type="ARBA" id="ARBA00023054"/>
    </source>
</evidence>
<dbReference type="Gene3D" id="1.10.8.720">
    <property type="entry name" value="Region D6 of dynein motor"/>
    <property type="match status" value="1"/>
</dbReference>
<dbReference type="Gene3D" id="6.10.140.1060">
    <property type="match status" value="1"/>
</dbReference>
<dbReference type="FunFam" id="1.10.8.720:FF:000003">
    <property type="entry name" value="Cytoplasmic dynein heavy chain 2"/>
    <property type="match status" value="1"/>
</dbReference>
<evidence type="ECO:0000256" key="18">
    <source>
        <dbReference type="SAM" id="MobiDB-lite"/>
    </source>
</evidence>
<keyword evidence="13" id="KW-0969">Cilium</keyword>
<evidence type="ECO:0000256" key="16">
    <source>
        <dbReference type="ARBA" id="ARBA00023273"/>
    </source>
</evidence>
<dbReference type="InterPro" id="IPR024317">
    <property type="entry name" value="Dynein_heavy_chain_D4_dom"/>
</dbReference>
<dbReference type="FunFam" id="1.20.140.100:FF:000002">
    <property type="entry name" value="Cytoplasmic dynein heavy chain 1"/>
    <property type="match status" value="1"/>
</dbReference>
<dbReference type="Pfam" id="PF08393">
    <property type="entry name" value="DHC_N2"/>
    <property type="match status" value="1"/>
</dbReference>
<dbReference type="PANTHER" id="PTHR45703:SF36">
    <property type="entry name" value="DYNEIN HEAVY CHAIN, CYTOPLASMIC"/>
    <property type="match status" value="1"/>
</dbReference>
<evidence type="ECO:0000256" key="13">
    <source>
        <dbReference type="ARBA" id="ARBA00023069"/>
    </source>
</evidence>
<evidence type="ECO:0000256" key="6">
    <source>
        <dbReference type="ARBA" id="ARBA00022490"/>
    </source>
</evidence>
<keyword evidence="12 17" id="KW-0175">Coiled coil</keyword>
<dbReference type="SUPFAM" id="SSF52540">
    <property type="entry name" value="P-loop containing nucleoside triphosphate hydrolases"/>
    <property type="match status" value="4"/>
</dbReference>
<dbReference type="Gene3D" id="1.20.140.100">
    <property type="entry name" value="Dynein heavy chain, N-terminal domain 2"/>
    <property type="match status" value="1"/>
</dbReference>
<dbReference type="GO" id="GO:0005524">
    <property type="term" value="F:ATP binding"/>
    <property type="evidence" value="ECO:0007669"/>
    <property type="project" value="UniProtKB-KW"/>
</dbReference>
<comment type="caution">
    <text evidence="20">The sequence shown here is derived from an EMBL/GenBank/DDBJ whole genome shotgun (WGS) entry which is preliminary data.</text>
</comment>
<evidence type="ECO:0000256" key="4">
    <source>
        <dbReference type="ARBA" id="ARBA00011655"/>
    </source>
</evidence>
<dbReference type="EMBL" id="BRXY01000459">
    <property type="protein sequence ID" value="GMH96122.1"/>
    <property type="molecule type" value="Genomic_DNA"/>
</dbReference>
<dbReference type="InterPro" id="IPR035706">
    <property type="entry name" value="AAA_9"/>
</dbReference>
<dbReference type="GO" id="GO:0051959">
    <property type="term" value="F:dynein light intermediate chain binding"/>
    <property type="evidence" value="ECO:0007669"/>
    <property type="project" value="InterPro"/>
</dbReference>
<dbReference type="OrthoDB" id="424310at2759"/>
<dbReference type="GO" id="GO:0008569">
    <property type="term" value="F:minus-end-directed microtubule motor activity"/>
    <property type="evidence" value="ECO:0007669"/>
    <property type="project" value="InterPro"/>
</dbReference>
<keyword evidence="9" id="KW-0547">Nucleotide-binding</keyword>